<dbReference type="AlphaFoldDB" id="Q7UTN6"/>
<sequence>MFVWCHSAQGCRWRRRAMSRVCSVGLSDRVLSPPRLRMSSEVFRHLSCYDRRHCSHVQTVLTPNSVYFTNSPSHWEGDVSAIRPTPKRLTWLCPIIPADVLGNEHKHRIRPFLHVLFQRFLP</sequence>
<name>Q7UTN6_RHOBA</name>
<dbReference type="Proteomes" id="UP000001025">
    <property type="component" value="Chromosome"/>
</dbReference>
<dbReference type="KEGG" id="rba:RB3772"/>
<evidence type="ECO:0000313" key="1">
    <source>
        <dbReference type="EMBL" id="CAD73400.1"/>
    </source>
</evidence>
<dbReference type="STRING" id="243090.RB3772"/>
<dbReference type="InParanoid" id="Q7UTN6"/>
<dbReference type="HOGENOM" id="CLU_2024911_0_0_0"/>
<keyword evidence="2" id="KW-1185">Reference proteome</keyword>
<proteinExistence type="predicted"/>
<evidence type="ECO:0000313" key="2">
    <source>
        <dbReference type="Proteomes" id="UP000001025"/>
    </source>
</evidence>
<organism evidence="1 2">
    <name type="scientific">Rhodopirellula baltica (strain DSM 10527 / NCIMB 13988 / SH1)</name>
    <dbReference type="NCBI Taxonomy" id="243090"/>
    <lineage>
        <taxon>Bacteria</taxon>
        <taxon>Pseudomonadati</taxon>
        <taxon>Planctomycetota</taxon>
        <taxon>Planctomycetia</taxon>
        <taxon>Pirellulales</taxon>
        <taxon>Pirellulaceae</taxon>
        <taxon>Rhodopirellula</taxon>
    </lineage>
</organism>
<gene>
    <name evidence="1" type="ordered locus">RB3772</name>
</gene>
<dbReference type="EMBL" id="BX294139">
    <property type="protein sequence ID" value="CAD73400.1"/>
    <property type="molecule type" value="Genomic_DNA"/>
</dbReference>
<dbReference type="EnsemblBacteria" id="CAD73400">
    <property type="protein sequence ID" value="CAD73400"/>
    <property type="gene ID" value="RB3772"/>
</dbReference>
<reference evidence="1 2" key="1">
    <citation type="journal article" date="2003" name="Proc. Natl. Acad. Sci. U.S.A.">
        <title>Complete genome sequence of the marine planctomycete Pirellula sp. strain 1.</title>
        <authorList>
            <person name="Gloeckner F.O."/>
            <person name="Kube M."/>
            <person name="Bauer M."/>
            <person name="Teeling H."/>
            <person name="Lombardot T."/>
            <person name="Ludwig W."/>
            <person name="Gade D."/>
            <person name="Beck A."/>
            <person name="Borzym K."/>
            <person name="Heitmann K."/>
            <person name="Rabus R."/>
            <person name="Schlesner H."/>
            <person name="Amann R."/>
            <person name="Reinhardt R."/>
        </authorList>
    </citation>
    <scope>NUCLEOTIDE SEQUENCE [LARGE SCALE GENOMIC DNA]</scope>
    <source>
        <strain evidence="2">DSM 10527 / NCIMB 13988 / SH1</strain>
    </source>
</reference>
<accession>Q7UTN6</accession>
<protein>
    <submittedName>
        <fullName evidence="1">Uncharacterized protein</fullName>
    </submittedName>
</protein>